<dbReference type="InterPro" id="IPR009057">
    <property type="entry name" value="Homeodomain-like_sf"/>
</dbReference>
<dbReference type="AlphaFoldDB" id="A0A7L9J6P9"/>
<sequence>MAGRCGGGVHGHDARQPEGGTLEDLRQPRGCPYARPVSEAIPRKGQLRPDARAPVSRILPTAEGEPLARWFWVPEWDLPEGAVHEALTLPFPACQLVVEADAVRVYGPVSRAWRRDLTGRGWAVGALLRPGAAHALVGDVGTLRDRDTETKGATRLHADVTRVMNGPGDADERHTAAARLLEVWLATQVGAAVAADPDAVPARRLVELADSDPSLLRVDDLAARLGASVRTLQRLASTHVGMSPGEIIRRRRLQEAAERVREEPGADLSTIAADLGYADHAHLTREFGRMLGFTPTGYRAGGTESH</sequence>
<dbReference type="InterPro" id="IPR018060">
    <property type="entry name" value="HTH_AraC"/>
</dbReference>
<dbReference type="GO" id="GO:0003700">
    <property type="term" value="F:DNA-binding transcription factor activity"/>
    <property type="evidence" value="ECO:0007669"/>
    <property type="project" value="InterPro"/>
</dbReference>
<keyword evidence="3" id="KW-0804">Transcription</keyword>
<dbReference type="Gene3D" id="1.10.10.60">
    <property type="entry name" value="Homeodomain-like"/>
    <property type="match status" value="1"/>
</dbReference>
<evidence type="ECO:0000259" key="5">
    <source>
        <dbReference type="PROSITE" id="PS01124"/>
    </source>
</evidence>
<evidence type="ECO:0000256" key="3">
    <source>
        <dbReference type="ARBA" id="ARBA00023163"/>
    </source>
</evidence>
<dbReference type="SMART" id="SM00342">
    <property type="entry name" value="HTH_ARAC"/>
    <property type="match status" value="1"/>
</dbReference>
<feature type="region of interest" description="Disordered" evidence="4">
    <location>
        <begin position="1"/>
        <end position="37"/>
    </location>
</feature>
<dbReference type="Pfam" id="PF12833">
    <property type="entry name" value="HTH_18"/>
    <property type="match status" value="1"/>
</dbReference>
<gene>
    <name evidence="6" type="ORF">IGS73_00845</name>
</gene>
<dbReference type="Pfam" id="PF20240">
    <property type="entry name" value="DUF6597"/>
    <property type="match status" value="1"/>
</dbReference>
<feature type="domain" description="HTH araC/xylS-type" evidence="5">
    <location>
        <begin position="203"/>
        <end position="301"/>
    </location>
</feature>
<organism evidence="6 7">
    <name type="scientific">Janibacter indicus</name>
    <dbReference type="NCBI Taxonomy" id="857417"/>
    <lineage>
        <taxon>Bacteria</taxon>
        <taxon>Bacillati</taxon>
        <taxon>Actinomycetota</taxon>
        <taxon>Actinomycetes</taxon>
        <taxon>Micrococcales</taxon>
        <taxon>Intrasporangiaceae</taxon>
        <taxon>Janibacter</taxon>
    </lineage>
</organism>
<proteinExistence type="predicted"/>
<dbReference type="InterPro" id="IPR046532">
    <property type="entry name" value="DUF6597"/>
</dbReference>
<dbReference type="GO" id="GO:0043565">
    <property type="term" value="F:sequence-specific DNA binding"/>
    <property type="evidence" value="ECO:0007669"/>
    <property type="project" value="InterPro"/>
</dbReference>
<evidence type="ECO:0000256" key="1">
    <source>
        <dbReference type="ARBA" id="ARBA00023015"/>
    </source>
</evidence>
<evidence type="ECO:0000256" key="4">
    <source>
        <dbReference type="SAM" id="MobiDB-lite"/>
    </source>
</evidence>
<dbReference type="Proteomes" id="UP000593998">
    <property type="component" value="Chromosome"/>
</dbReference>
<protein>
    <submittedName>
        <fullName evidence="6">AraC family transcriptional regulator</fullName>
    </submittedName>
</protein>
<dbReference type="SUPFAM" id="SSF46689">
    <property type="entry name" value="Homeodomain-like"/>
    <property type="match status" value="1"/>
</dbReference>
<dbReference type="PANTHER" id="PTHR46796">
    <property type="entry name" value="HTH-TYPE TRANSCRIPTIONAL ACTIVATOR RHAS-RELATED"/>
    <property type="match status" value="1"/>
</dbReference>
<keyword evidence="1" id="KW-0805">Transcription regulation</keyword>
<name>A0A7L9J6P9_9MICO</name>
<evidence type="ECO:0000313" key="7">
    <source>
        <dbReference type="Proteomes" id="UP000593998"/>
    </source>
</evidence>
<dbReference type="PROSITE" id="PS01124">
    <property type="entry name" value="HTH_ARAC_FAMILY_2"/>
    <property type="match status" value="1"/>
</dbReference>
<dbReference type="PROSITE" id="PS00041">
    <property type="entry name" value="HTH_ARAC_FAMILY_1"/>
    <property type="match status" value="1"/>
</dbReference>
<evidence type="ECO:0000256" key="2">
    <source>
        <dbReference type="ARBA" id="ARBA00023125"/>
    </source>
</evidence>
<accession>A0A7L9J6P9</accession>
<dbReference type="InterPro" id="IPR050204">
    <property type="entry name" value="AraC_XylS_family_regulators"/>
</dbReference>
<evidence type="ECO:0000313" key="6">
    <source>
        <dbReference type="EMBL" id="QOK24420.1"/>
    </source>
</evidence>
<reference evidence="6 7" key="1">
    <citation type="submission" date="2020-10" db="EMBL/GenBank/DDBJ databases">
        <title>Janibacter indicus TT2 genome sequence.</title>
        <authorList>
            <person name="Lee K."/>
            <person name="Ganzorig M."/>
        </authorList>
    </citation>
    <scope>NUCLEOTIDE SEQUENCE [LARGE SCALE GENOMIC DNA]</scope>
    <source>
        <strain evidence="6 7">TT2</strain>
    </source>
</reference>
<dbReference type="EMBL" id="CP062789">
    <property type="protein sequence ID" value="QOK24420.1"/>
    <property type="molecule type" value="Genomic_DNA"/>
</dbReference>
<keyword evidence="2" id="KW-0238">DNA-binding</keyword>
<dbReference type="InterPro" id="IPR018062">
    <property type="entry name" value="HTH_AraC-typ_CS"/>
</dbReference>